<name>A0ABS9DTQ0_9PROT</name>
<accession>A0ABS9DTQ0</accession>
<dbReference type="PANTHER" id="PTHR43737:SF1">
    <property type="entry name" value="DUF1501 DOMAIN-CONTAINING PROTEIN"/>
    <property type="match status" value="1"/>
</dbReference>
<proteinExistence type="predicted"/>
<protein>
    <submittedName>
        <fullName evidence="2">DUF1501 domain-containing protein</fullName>
    </submittedName>
</protein>
<dbReference type="Pfam" id="PF07394">
    <property type="entry name" value="DUF1501"/>
    <property type="match status" value="1"/>
</dbReference>
<dbReference type="Proteomes" id="UP001521209">
    <property type="component" value="Unassembled WGS sequence"/>
</dbReference>
<sequence length="395" mass="40985">MPIALTRRASLLGLATIAAAGRARLALASAPTEQRFVVVLLRGALDGMAAVVPYGDANLARLRAPLIPAKDALLDLGGFFAFHSALTNLHRLYRKGDVLPVHAIAGPYRTRSHFEAQDLLQTGVDQAGITSGWLNRLIAELPAGGVAGRGLAIGMGMPLLLRGAARVGSYAPAGFAKPSPDLYAHIAALNRPDPVFGPAIVEGLRSAHLDHATLDNATMDESGSVPHGYGFPVLARATGALLAAKGGPRIAAFQLEGWDTHGNQVALLHEPLADLDAGIAALRISLGPAWQTTTILIITEFGRTARINGTQGTDHGTATVAFLAGGLVAGGRVRATWPGLADRQLFQNRDLAPTADIRSLAKGVIAAQFGLDAAALARVFPNSADAAPMTGLLRA</sequence>
<dbReference type="EMBL" id="JAKGBZ010000003">
    <property type="protein sequence ID" value="MCF3945528.1"/>
    <property type="molecule type" value="Genomic_DNA"/>
</dbReference>
<keyword evidence="1" id="KW-0732">Signal</keyword>
<keyword evidence="3" id="KW-1185">Reference proteome</keyword>
<evidence type="ECO:0000313" key="3">
    <source>
        <dbReference type="Proteomes" id="UP001521209"/>
    </source>
</evidence>
<feature type="chain" id="PRO_5046701822" evidence="1">
    <location>
        <begin position="21"/>
        <end position="395"/>
    </location>
</feature>
<evidence type="ECO:0000313" key="2">
    <source>
        <dbReference type="EMBL" id="MCF3945528.1"/>
    </source>
</evidence>
<dbReference type="InterPro" id="IPR010869">
    <property type="entry name" value="DUF1501"/>
</dbReference>
<comment type="caution">
    <text evidence="2">The sequence shown here is derived from an EMBL/GenBank/DDBJ whole genome shotgun (WGS) entry which is preliminary data.</text>
</comment>
<reference evidence="2 3" key="1">
    <citation type="submission" date="2022-01" db="EMBL/GenBank/DDBJ databases">
        <authorList>
            <person name="Won M."/>
            <person name="Kim S.-J."/>
            <person name="Kwon S.-W."/>
        </authorList>
    </citation>
    <scope>NUCLEOTIDE SEQUENCE [LARGE SCALE GENOMIC DNA]</scope>
    <source>
        <strain evidence="2 3">KCTC 23505</strain>
    </source>
</reference>
<feature type="signal peptide" evidence="1">
    <location>
        <begin position="1"/>
        <end position="20"/>
    </location>
</feature>
<evidence type="ECO:0000256" key="1">
    <source>
        <dbReference type="SAM" id="SignalP"/>
    </source>
</evidence>
<dbReference type="PANTHER" id="PTHR43737">
    <property type="entry name" value="BLL7424 PROTEIN"/>
    <property type="match status" value="1"/>
</dbReference>
<gene>
    <name evidence="2" type="ORF">L2A60_02365</name>
</gene>
<organism evidence="2 3">
    <name type="scientific">Acidiphilium iwatense</name>
    <dbReference type="NCBI Taxonomy" id="768198"/>
    <lineage>
        <taxon>Bacteria</taxon>
        <taxon>Pseudomonadati</taxon>
        <taxon>Pseudomonadota</taxon>
        <taxon>Alphaproteobacteria</taxon>
        <taxon>Acetobacterales</taxon>
        <taxon>Acidocellaceae</taxon>
        <taxon>Acidiphilium</taxon>
    </lineage>
</organism>